<dbReference type="PROSITE" id="PS00455">
    <property type="entry name" value="AMP_BINDING"/>
    <property type="match status" value="1"/>
</dbReference>
<dbReference type="EMBL" id="JBEUKS010000017">
    <property type="protein sequence ID" value="MFC1443421.1"/>
    <property type="molecule type" value="Genomic_DNA"/>
</dbReference>
<dbReference type="RefSeq" id="WP_380568411.1">
    <property type="nucleotide sequence ID" value="NZ_JBEUKS010000017.1"/>
</dbReference>
<sequence>MLLPPGMPQSLDYPHCTVGDILAGTAPRHPDRVALRDGEESLTFAELYDQALRLAQGLREHGVSPGDTVAVHQPNSLRFTLCYFGVLLAGAVVSPLSPLLPAAPLAEQLAEVSAVAVITHPAVAHVLAEARILAEARGLAGAGSQGSALRFAVEVPASHAAPGRPPGTVQGNIPLAELLTARPAPATPVGPDDLAHLSFTGGTTGRSKAVRILHRHAVANALQMGCWRGASLPRLDRSGRMYLEQVAAAVGPGTVPIGRSVLLSVAPMFHAMGLITQLLCTANATTVVVSGRFDPARYLAEAERWQVTHLAGSPALFHALLAAPGVHKADLSSVRQVSSGAAPLDSETMARLRGLLPQAEISEGYGLTEATMGLTGHPPEQPAAAPIGSVGVPVFDTVIEIRDPVTRAVLPTGEVGEVWARGPQIADGYHHHPELTAEQFVDGWLRTGDLGRSDRDGWLYLVGRAKDMLIHKGYNVYPAPLEDLLHRHPAVAVAAVVGAPDPAAGEIPVAHVMLRTGYAPSPELADELMAHVAAAVAPYQRVREIHFTAALPLSAAGKILKTELRRLHQAPGA</sequence>
<gene>
    <name evidence="5" type="ORF">ABUW04_34795</name>
</gene>
<name>A0ABV6XYV6_9ACTN</name>
<dbReference type="Proteomes" id="UP001592581">
    <property type="component" value="Unassembled WGS sequence"/>
</dbReference>
<reference evidence="5 6" key="1">
    <citation type="submission" date="2024-06" db="EMBL/GenBank/DDBJ databases">
        <authorList>
            <person name="Lee S.D."/>
        </authorList>
    </citation>
    <scope>NUCLEOTIDE SEQUENCE [LARGE SCALE GENOMIC DNA]</scope>
    <source>
        <strain evidence="5 6">N1-10</strain>
    </source>
</reference>
<evidence type="ECO:0000313" key="5">
    <source>
        <dbReference type="EMBL" id="MFC1443421.1"/>
    </source>
</evidence>
<dbReference type="InterPro" id="IPR020845">
    <property type="entry name" value="AMP-binding_CS"/>
</dbReference>
<evidence type="ECO:0000256" key="1">
    <source>
        <dbReference type="ARBA" id="ARBA00006432"/>
    </source>
</evidence>
<organism evidence="5 6">
    <name type="scientific">Streptacidiphilus jeojiensis</name>
    <dbReference type="NCBI Taxonomy" id="3229225"/>
    <lineage>
        <taxon>Bacteria</taxon>
        <taxon>Bacillati</taxon>
        <taxon>Actinomycetota</taxon>
        <taxon>Actinomycetes</taxon>
        <taxon>Kitasatosporales</taxon>
        <taxon>Streptomycetaceae</taxon>
        <taxon>Streptacidiphilus</taxon>
    </lineage>
</organism>
<dbReference type="Pfam" id="PF13193">
    <property type="entry name" value="AMP-binding_C"/>
    <property type="match status" value="1"/>
</dbReference>
<dbReference type="InterPro" id="IPR042099">
    <property type="entry name" value="ANL_N_sf"/>
</dbReference>
<comment type="similarity">
    <text evidence="1">Belongs to the ATP-dependent AMP-binding enzyme family.</text>
</comment>
<protein>
    <submittedName>
        <fullName evidence="5">Class I adenylate-forming enzyme family protein</fullName>
    </submittedName>
</protein>
<proteinExistence type="inferred from homology"/>
<evidence type="ECO:0000259" key="4">
    <source>
        <dbReference type="Pfam" id="PF13193"/>
    </source>
</evidence>
<keyword evidence="6" id="KW-1185">Reference proteome</keyword>
<dbReference type="PANTHER" id="PTHR24096:SF149">
    <property type="entry name" value="AMP-BINDING DOMAIN-CONTAINING PROTEIN-RELATED"/>
    <property type="match status" value="1"/>
</dbReference>
<dbReference type="Gene3D" id="3.40.50.12780">
    <property type="entry name" value="N-terminal domain of ligase-like"/>
    <property type="match status" value="1"/>
</dbReference>
<feature type="domain" description="AMP-binding enzyme C-terminal" evidence="4">
    <location>
        <begin position="481"/>
        <end position="558"/>
    </location>
</feature>
<dbReference type="PANTHER" id="PTHR24096">
    <property type="entry name" value="LONG-CHAIN-FATTY-ACID--COA LIGASE"/>
    <property type="match status" value="1"/>
</dbReference>
<evidence type="ECO:0000259" key="3">
    <source>
        <dbReference type="Pfam" id="PF00501"/>
    </source>
</evidence>
<dbReference type="InterPro" id="IPR000873">
    <property type="entry name" value="AMP-dep_synth/lig_dom"/>
</dbReference>
<accession>A0ABV6XYV6</accession>
<dbReference type="SUPFAM" id="SSF56801">
    <property type="entry name" value="Acetyl-CoA synthetase-like"/>
    <property type="match status" value="1"/>
</dbReference>
<feature type="domain" description="AMP-dependent synthetase/ligase" evidence="3">
    <location>
        <begin position="25"/>
        <end position="430"/>
    </location>
</feature>
<evidence type="ECO:0000256" key="2">
    <source>
        <dbReference type="ARBA" id="ARBA00022598"/>
    </source>
</evidence>
<dbReference type="InterPro" id="IPR025110">
    <property type="entry name" value="AMP-bd_C"/>
</dbReference>
<dbReference type="InterPro" id="IPR045851">
    <property type="entry name" value="AMP-bd_C_sf"/>
</dbReference>
<dbReference type="Pfam" id="PF00501">
    <property type="entry name" value="AMP-binding"/>
    <property type="match status" value="1"/>
</dbReference>
<keyword evidence="2" id="KW-0436">Ligase</keyword>
<dbReference type="Gene3D" id="3.30.300.30">
    <property type="match status" value="1"/>
</dbReference>
<comment type="caution">
    <text evidence="5">The sequence shown here is derived from an EMBL/GenBank/DDBJ whole genome shotgun (WGS) entry which is preliminary data.</text>
</comment>
<evidence type="ECO:0000313" key="6">
    <source>
        <dbReference type="Proteomes" id="UP001592581"/>
    </source>
</evidence>